<dbReference type="GO" id="GO:0001725">
    <property type="term" value="C:stress fiber"/>
    <property type="evidence" value="ECO:0007669"/>
    <property type="project" value="UniProtKB-SubCell"/>
</dbReference>
<evidence type="ECO:0000256" key="11">
    <source>
        <dbReference type="ARBA" id="ARBA00034776"/>
    </source>
</evidence>
<evidence type="ECO:0000256" key="6">
    <source>
        <dbReference type="ARBA" id="ARBA00022553"/>
    </source>
</evidence>
<dbReference type="STRING" id="45354.A0A1L0BZ01"/>
<keyword evidence="10" id="KW-0206">Cytoskeleton</keyword>
<dbReference type="Pfam" id="PF05502">
    <property type="entry name" value="Dynactin_p62"/>
    <property type="match status" value="1"/>
</dbReference>
<dbReference type="Proteomes" id="UP000182334">
    <property type="component" value="Chromosome V"/>
</dbReference>
<dbReference type="EMBL" id="LT635760">
    <property type="protein sequence ID" value="SGZ56475.1"/>
    <property type="molecule type" value="Genomic_DNA"/>
</dbReference>
<evidence type="ECO:0000256" key="2">
    <source>
        <dbReference type="ARBA" id="ARBA00004529"/>
    </source>
</evidence>
<keyword evidence="9" id="KW-0175">Coiled coil</keyword>
<keyword evidence="8" id="KW-0007">Acetylation</keyword>
<comment type="subcellular location">
    <subcellularLocation>
        <location evidence="1">Cytoplasm</location>
        <location evidence="1">Cytoskeleton</location>
        <location evidence="1">Microtubule organizing center</location>
        <location evidence="1">Centrosome</location>
    </subcellularLocation>
    <subcellularLocation>
        <location evidence="2">Cytoplasm</location>
        <location evidence="2">Cytoskeleton</location>
        <location evidence="2">Stress fiber</location>
    </subcellularLocation>
    <subcellularLocation>
        <location evidence="3">Cytoplasm</location>
        <location evidence="3">Myofibril</location>
    </subcellularLocation>
</comment>
<evidence type="ECO:0000256" key="1">
    <source>
        <dbReference type="ARBA" id="ARBA00004300"/>
    </source>
</evidence>
<sequence length="410" mass="46034">MHHLGDLYFCPSCQGVKCIHCCHVAVECKYCVNCMTNYSDQKGVVRCSKNCFECPQCKSPLPVSVEDAVANGAKGKCFTFACIVCDYTYKTLVITKPAALKTIIKNENPIPFTNFFERFSLLHKLAVLEEKSQVPRKLNLTVLARMKAMDIQRPTGDQDEASNITQKLSEKRPLQINADDDFNFRPSKLLPLGRHLTAKRSYLCDTCRTTLSMPVGDHRLMKIVTKEFASDIVPTVTAKVDHASVLNFTPGSDTQCSLNIVNVTDLSISVTVSILSQLPKQFMNNNATISISFPFTHFSVQGRREKLAIIDSIPSPYLTSNTKTARAEQLMRASRREAQRRKTEGDEFKEVGANWVSVPFSVAVTSNTPLLSYPKIPFYITIESKLPDTWKPHANRRGLKYGFWVVCQVE</sequence>
<dbReference type="InterPro" id="IPR008603">
    <property type="entry name" value="DCTN4"/>
</dbReference>
<comment type="subunit">
    <text evidence="13">Subunit of dynactin, a multiprotein complex part of a tripartite complex with dynein and a adapter, such as BICDL1, BICD2 or HOOK3. The dynactin complex is built around ACTR1A/ACTB filament and consists of an actin-related filament composed of a shoulder domain, a pointed end and a barbed end. Its length is defined by its flexible shoulder domain. The soulder is composed of 2 DCTN1 subunits, 4 DCTN2 and 2 DCTN3. The 4 DCNT2 (via N-terminus) bind the ACTR1A filament and act as molecular rulers to determine the length. The pointed end is important for binding dynein-dynactin cargo adapters. Consists of 4 subunits: ACTR10, DCNT4, DCTN5 and DCTN6. The barbed end is composed of a CAPZA1:CAPZB heterodimers, which binds ACTR1A/ACTB filament and dynactin and stabilizes dynactin. Interacts with ATP7B, but not ATP7A, in a copper-dependent manner. Interacts with ANK2; this interaction is required for localization at costameres. Interacts with N4BP2L1.</text>
</comment>
<evidence type="ECO:0000256" key="5">
    <source>
        <dbReference type="ARBA" id="ARBA00022499"/>
    </source>
</evidence>
<evidence type="ECO:0000313" key="14">
    <source>
        <dbReference type="EMBL" id="SGZ56475.1"/>
    </source>
</evidence>
<dbReference type="OrthoDB" id="283815at2759"/>
<evidence type="ECO:0000256" key="12">
    <source>
        <dbReference type="ARBA" id="ARBA00034864"/>
    </source>
</evidence>
<reference evidence="14 15" key="1">
    <citation type="submission" date="2016-10" db="EMBL/GenBank/DDBJ databases">
        <authorList>
            <person name="de Groot N.N."/>
        </authorList>
    </citation>
    <scope>NUCLEOTIDE SEQUENCE [LARGE SCALE GENOMIC DNA]</scope>
    <source>
        <strain evidence="14 15">CBS 141442</strain>
    </source>
</reference>
<accession>A0A1L0BZ01</accession>
<keyword evidence="4" id="KW-0963">Cytoplasm</keyword>
<keyword evidence="6" id="KW-0597">Phosphoprotein</keyword>
<dbReference type="GO" id="GO:0005869">
    <property type="term" value="C:dynactin complex"/>
    <property type="evidence" value="ECO:0007669"/>
    <property type="project" value="InterPro"/>
</dbReference>
<evidence type="ECO:0000256" key="3">
    <source>
        <dbReference type="ARBA" id="ARBA00004657"/>
    </source>
</evidence>
<evidence type="ECO:0000256" key="13">
    <source>
        <dbReference type="ARBA" id="ARBA00093507"/>
    </source>
</evidence>
<name>A0A1L0BZ01_9ASCO</name>
<comment type="similarity">
    <text evidence="11">Belongs to the dynactin subunit 4 family.</text>
</comment>
<gene>
    <name evidence="14" type="ORF">SAMEA4029010_CIC11G00000003224</name>
</gene>
<keyword evidence="15" id="KW-1185">Reference proteome</keyword>
<evidence type="ECO:0000256" key="4">
    <source>
        <dbReference type="ARBA" id="ARBA00022490"/>
    </source>
</evidence>
<evidence type="ECO:0000256" key="9">
    <source>
        <dbReference type="ARBA" id="ARBA00023054"/>
    </source>
</evidence>
<dbReference type="PANTHER" id="PTHR13034">
    <property type="entry name" value="DYNACTIN P62 SUBUNIT"/>
    <property type="match status" value="1"/>
</dbReference>
<dbReference type="AlphaFoldDB" id="A0A1L0BZ01"/>
<evidence type="ECO:0000313" key="15">
    <source>
        <dbReference type="Proteomes" id="UP000182334"/>
    </source>
</evidence>
<protein>
    <recommendedName>
        <fullName evidence="12">Dynactin subunit 4</fullName>
    </recommendedName>
</protein>
<keyword evidence="5" id="KW-1017">Isopeptide bond</keyword>
<dbReference type="PANTHER" id="PTHR13034:SF2">
    <property type="entry name" value="DYNACTIN SUBUNIT 4"/>
    <property type="match status" value="1"/>
</dbReference>
<proteinExistence type="inferred from homology"/>
<evidence type="ECO:0000256" key="8">
    <source>
        <dbReference type="ARBA" id="ARBA00022990"/>
    </source>
</evidence>
<keyword evidence="7" id="KW-0832">Ubl conjugation</keyword>
<evidence type="ECO:0000256" key="10">
    <source>
        <dbReference type="ARBA" id="ARBA00023212"/>
    </source>
</evidence>
<organism evidence="14 15">
    <name type="scientific">Sungouiella intermedia</name>
    <dbReference type="NCBI Taxonomy" id="45354"/>
    <lineage>
        <taxon>Eukaryota</taxon>
        <taxon>Fungi</taxon>
        <taxon>Dikarya</taxon>
        <taxon>Ascomycota</taxon>
        <taxon>Saccharomycotina</taxon>
        <taxon>Pichiomycetes</taxon>
        <taxon>Metschnikowiaceae</taxon>
        <taxon>Sungouiella</taxon>
    </lineage>
</organism>
<evidence type="ECO:0000256" key="7">
    <source>
        <dbReference type="ARBA" id="ARBA00022843"/>
    </source>
</evidence>